<organism evidence="2 3">
    <name type="scientific">Neolewinella antarctica</name>
    <dbReference type="NCBI Taxonomy" id="442734"/>
    <lineage>
        <taxon>Bacteria</taxon>
        <taxon>Pseudomonadati</taxon>
        <taxon>Bacteroidota</taxon>
        <taxon>Saprospiria</taxon>
        <taxon>Saprospirales</taxon>
        <taxon>Lewinellaceae</taxon>
        <taxon>Neolewinella</taxon>
    </lineage>
</organism>
<evidence type="ECO:0000313" key="2">
    <source>
        <dbReference type="EMBL" id="NJC25245.1"/>
    </source>
</evidence>
<protein>
    <recommendedName>
        <fullName evidence="4">DUF3667 domain-containing protein</fullName>
    </recommendedName>
</protein>
<proteinExistence type="predicted"/>
<feature type="transmembrane region" description="Helical" evidence="1">
    <location>
        <begin position="82"/>
        <end position="99"/>
    </location>
</feature>
<dbReference type="Pfam" id="PF12412">
    <property type="entry name" value="DUF3667"/>
    <property type="match status" value="1"/>
</dbReference>
<accession>A0ABX0X7N5</accession>
<feature type="transmembrane region" description="Helical" evidence="1">
    <location>
        <begin position="196"/>
        <end position="218"/>
    </location>
</feature>
<feature type="transmembrane region" description="Helical" evidence="1">
    <location>
        <begin position="167"/>
        <end position="190"/>
    </location>
</feature>
<comment type="caution">
    <text evidence="2">The sequence shown here is derived from an EMBL/GenBank/DDBJ whole genome shotgun (WGS) entry which is preliminary data.</text>
</comment>
<keyword evidence="1" id="KW-0812">Transmembrane</keyword>
<keyword evidence="3" id="KW-1185">Reference proteome</keyword>
<feature type="transmembrane region" description="Helical" evidence="1">
    <location>
        <begin position="136"/>
        <end position="155"/>
    </location>
</feature>
<dbReference type="Proteomes" id="UP000770785">
    <property type="component" value="Unassembled WGS sequence"/>
</dbReference>
<feature type="transmembrane region" description="Helical" evidence="1">
    <location>
        <begin position="230"/>
        <end position="254"/>
    </location>
</feature>
<evidence type="ECO:0000313" key="3">
    <source>
        <dbReference type="Proteomes" id="UP000770785"/>
    </source>
</evidence>
<sequence length="261" mass="29879">MFSNNAPIDKCLNCGTELQGEFCHNCAQRASTRRFSLRTLWDGQFIEDVFQVNRGLLRTLLELLYRPGRVAADYIGGHRRRYFNFLTLLLLLVAADLLLREYSTASLSTIFYNRHGVEQIETTNPAAYAIVLETNYRLVFVITLPLLALFQALLLRRTRMNYWEHVVAASFLMSAQALYCVAGDVLPLLLTNETALIYNYRAVAIMICVINFLFYWQYTRGFYPTFFDRCWRVILLGLLASVCGFAVIEFLVGFNDPAGNG</sequence>
<dbReference type="InterPro" id="IPR022134">
    <property type="entry name" value="DUF3667"/>
</dbReference>
<dbReference type="RefSeq" id="WP_168036008.1">
    <property type="nucleotide sequence ID" value="NZ_JAATJH010000001.1"/>
</dbReference>
<dbReference type="EMBL" id="JAATJH010000001">
    <property type="protein sequence ID" value="NJC25245.1"/>
    <property type="molecule type" value="Genomic_DNA"/>
</dbReference>
<keyword evidence="1" id="KW-1133">Transmembrane helix</keyword>
<keyword evidence="1" id="KW-0472">Membrane</keyword>
<gene>
    <name evidence="2" type="ORF">GGR27_000726</name>
</gene>
<evidence type="ECO:0008006" key="4">
    <source>
        <dbReference type="Google" id="ProtNLM"/>
    </source>
</evidence>
<evidence type="ECO:0000256" key="1">
    <source>
        <dbReference type="SAM" id="Phobius"/>
    </source>
</evidence>
<reference evidence="2 3" key="1">
    <citation type="submission" date="2020-03" db="EMBL/GenBank/DDBJ databases">
        <title>Genomic Encyclopedia of Type Strains, Phase IV (KMG-IV): sequencing the most valuable type-strain genomes for metagenomic binning, comparative biology and taxonomic classification.</title>
        <authorList>
            <person name="Goeker M."/>
        </authorList>
    </citation>
    <scope>NUCLEOTIDE SEQUENCE [LARGE SCALE GENOMIC DNA]</scope>
    <source>
        <strain evidence="2 3">DSM 105096</strain>
    </source>
</reference>
<name>A0ABX0X7N5_9BACT</name>